<keyword evidence="2" id="KW-1133">Transmembrane helix</keyword>
<gene>
    <name evidence="3" type="ORF">GC722_10180</name>
</gene>
<feature type="region of interest" description="Disordered" evidence="1">
    <location>
        <begin position="1"/>
        <end position="147"/>
    </location>
</feature>
<feature type="transmembrane region" description="Helical" evidence="2">
    <location>
        <begin position="159"/>
        <end position="181"/>
    </location>
</feature>
<evidence type="ECO:0000313" key="3">
    <source>
        <dbReference type="EMBL" id="MVA76387.1"/>
    </source>
</evidence>
<accession>A0A6A9UY60</accession>
<sequence>MADQDAAGHRPRRALFSTDDTTVDADGGQRPPAPPSRARRSADPWPEDDDHDGPAEPPRSTPEAPRSTPEPVAIQPATPPARDVRITPAGSTGPAFTPPGSGSEGLSMAPAAWGRPGPMPTDPRPHAPEHHHAQRSASSPPPMWQEPHRHVVDRRTRTGLLVSALALVVVACLSVGFAVWANQRPQTAGQAPTTGAPTPSPTPVLSEASMLTDADARAIDEDAGWKISLDTQGVTQDSPQVTCIVRDEAGMPIPEMTRLRTLTTANESRTAALHQADLYPTAEDAQRVYEARLGQLGGCAKQPVYLDSGWAPADLGNQSGGVVAVVQDEVATFHSLLLVRTGRMVNVIDVAQERKAVPYAGLVEAAAEVVNSQCGKTGGRCATDAESRESIPPLGTDQPGFLAGVDIPRITPAAGEWGGTPVESEFDVITSQCEGLDPATVSGPTSRAKVTYLLSNDPDAPPQYGFDEVVLTMEDAEAGAGLLERFDDSVRECPDNLRTADVSERTAIEGKVGKAEIRGSAYTVTQTVDDERLPFRIALVTIEEKVVYLLLPTTEDFDFTDEQWAAVAQRAAERTTQGS</sequence>
<keyword evidence="2" id="KW-0812">Transmembrane</keyword>
<dbReference type="AlphaFoldDB" id="A0A6A9UY60"/>
<comment type="caution">
    <text evidence="3">The sequence shown here is derived from an EMBL/GenBank/DDBJ whole genome shotgun (WGS) entry which is preliminary data.</text>
</comment>
<proteinExistence type="predicted"/>
<dbReference type="Proteomes" id="UP000435304">
    <property type="component" value="Unassembled WGS sequence"/>
</dbReference>
<dbReference type="EMBL" id="WPCU01000006">
    <property type="protein sequence ID" value="MVA76387.1"/>
    <property type="molecule type" value="Genomic_DNA"/>
</dbReference>
<keyword evidence="4" id="KW-1185">Reference proteome</keyword>
<reference evidence="3 4" key="1">
    <citation type="submission" date="2019-12" db="EMBL/GenBank/DDBJ databases">
        <title>Auraticoccus cholistani sp. nov., an actinomycete isolated from soil of Cholistan desert.</title>
        <authorList>
            <person name="Cheema M.T."/>
        </authorList>
    </citation>
    <scope>NUCLEOTIDE SEQUENCE [LARGE SCALE GENOMIC DNA]</scope>
    <source>
        <strain evidence="3 4">F435</strain>
    </source>
</reference>
<organism evidence="3 4">
    <name type="scientific">Auraticoccus cholistanensis</name>
    <dbReference type="NCBI Taxonomy" id="2656650"/>
    <lineage>
        <taxon>Bacteria</taxon>
        <taxon>Bacillati</taxon>
        <taxon>Actinomycetota</taxon>
        <taxon>Actinomycetes</taxon>
        <taxon>Propionibacteriales</taxon>
        <taxon>Propionibacteriaceae</taxon>
        <taxon>Auraticoccus</taxon>
    </lineage>
</organism>
<evidence type="ECO:0000256" key="1">
    <source>
        <dbReference type="SAM" id="MobiDB-lite"/>
    </source>
</evidence>
<dbReference type="RefSeq" id="WP_156609955.1">
    <property type="nucleotide sequence ID" value="NZ_WPCU01000006.1"/>
</dbReference>
<evidence type="ECO:0000313" key="4">
    <source>
        <dbReference type="Proteomes" id="UP000435304"/>
    </source>
</evidence>
<name>A0A6A9UY60_9ACTN</name>
<protein>
    <submittedName>
        <fullName evidence="3">Uncharacterized protein</fullName>
    </submittedName>
</protein>
<keyword evidence="2" id="KW-0472">Membrane</keyword>
<evidence type="ECO:0000256" key="2">
    <source>
        <dbReference type="SAM" id="Phobius"/>
    </source>
</evidence>